<dbReference type="Proteomes" id="UP000230605">
    <property type="component" value="Chromosome 3"/>
</dbReference>
<evidence type="ECO:0000313" key="4">
    <source>
        <dbReference type="Proteomes" id="UP001302367"/>
    </source>
</evidence>
<dbReference type="EMBL" id="LKMD01000101">
    <property type="protein sequence ID" value="PIA98829.1"/>
    <property type="molecule type" value="Genomic_DNA"/>
</dbReference>
<keyword evidence="4" id="KW-1185">Reference proteome</keyword>
<proteinExistence type="predicted"/>
<evidence type="ECO:0000313" key="2">
    <source>
        <dbReference type="EMBL" id="WPA99943.1"/>
    </source>
</evidence>
<gene>
    <name evidence="1" type="ORF">CB0940_02795</name>
    <name evidence="2" type="ORF">RHO25_004563</name>
</gene>
<dbReference type="AlphaFoldDB" id="A0A2G5I222"/>
<sequence length="227" mass="26134">MAAIDVRDDVLCYLEKETCMVGESSIDTESESEEHDESHSLRAQVTSQTNEVILSHWPFESDAARNSYLGRDLPGLACLCFPFALDERIHLIARLFSIVYLLGEIVSELDGDDAEECLQSLMQAVKGYWADRTQAEVWMLCDLFDEIRSHEYIMVEDIIEATWRYLELRTVRRGRRTKREDRRPGFQSTFVEAGVLLPLHRFATGLMIDEEEFNFGNQELLGNTVRS</sequence>
<evidence type="ECO:0000313" key="3">
    <source>
        <dbReference type="Proteomes" id="UP000230605"/>
    </source>
</evidence>
<name>A0A2G5I222_CERBT</name>
<accession>A0A2G5I222</accession>
<reference evidence="1 3" key="1">
    <citation type="submission" date="2015-10" db="EMBL/GenBank/DDBJ databases">
        <title>The cercosporin biosynthetic gene cluster was horizontally transferred to several fungal lineages and shown to be expanded in Cercospora beticola based on microsynteny with recipient genomes.</title>
        <authorList>
            <person name="De Jonge R."/>
            <person name="Ebert M.K."/>
            <person name="Suttle J.C."/>
            <person name="Jurick Ii W.M."/>
            <person name="Secor G.A."/>
            <person name="Thomma B.P."/>
            <person name="Van De Peer Y."/>
            <person name="Bolton M.D."/>
        </authorList>
    </citation>
    <scope>NUCLEOTIDE SEQUENCE [LARGE SCALE GENOMIC DNA]</scope>
    <source>
        <strain evidence="1 3">09-40</strain>
    </source>
</reference>
<evidence type="ECO:0000313" key="1">
    <source>
        <dbReference type="EMBL" id="PIA98829.1"/>
    </source>
</evidence>
<dbReference type="EMBL" id="CP134186">
    <property type="protein sequence ID" value="WPA99943.1"/>
    <property type="molecule type" value="Genomic_DNA"/>
</dbReference>
<dbReference type="Proteomes" id="UP001302367">
    <property type="component" value="Chromosome 3"/>
</dbReference>
<dbReference type="InterPro" id="IPR008949">
    <property type="entry name" value="Isoprenoid_synthase_dom_sf"/>
</dbReference>
<reference evidence="2 4" key="2">
    <citation type="submission" date="2023-09" db="EMBL/GenBank/DDBJ databases">
        <title>Complete-Gapless Cercospora beticola genome.</title>
        <authorList>
            <person name="Wyatt N.A."/>
            <person name="Spanner R.E."/>
            <person name="Bolton M.D."/>
        </authorList>
    </citation>
    <scope>NUCLEOTIDE SEQUENCE [LARGE SCALE GENOMIC DNA]</scope>
    <source>
        <strain evidence="2">Cb09-40</strain>
    </source>
</reference>
<organism evidence="1 3">
    <name type="scientific">Cercospora beticola</name>
    <name type="common">Sugarbeet leaf spot fungus</name>
    <dbReference type="NCBI Taxonomy" id="122368"/>
    <lineage>
        <taxon>Eukaryota</taxon>
        <taxon>Fungi</taxon>
        <taxon>Dikarya</taxon>
        <taxon>Ascomycota</taxon>
        <taxon>Pezizomycotina</taxon>
        <taxon>Dothideomycetes</taxon>
        <taxon>Dothideomycetidae</taxon>
        <taxon>Mycosphaerellales</taxon>
        <taxon>Mycosphaerellaceae</taxon>
        <taxon>Cercospora</taxon>
    </lineage>
</organism>
<dbReference type="OrthoDB" id="3004402at2759"/>
<dbReference type="Gene3D" id="1.10.600.10">
    <property type="entry name" value="Farnesyl Diphosphate Synthase"/>
    <property type="match status" value="1"/>
</dbReference>
<protein>
    <submittedName>
        <fullName evidence="1">Uncharacterized protein</fullName>
    </submittedName>
</protein>
<dbReference type="SUPFAM" id="SSF48576">
    <property type="entry name" value="Terpenoid synthases"/>
    <property type="match status" value="1"/>
</dbReference>